<dbReference type="InterPro" id="IPR003594">
    <property type="entry name" value="HATPase_dom"/>
</dbReference>
<evidence type="ECO:0000313" key="12">
    <source>
        <dbReference type="Proteomes" id="UP000240971"/>
    </source>
</evidence>
<sequence>MLLPPVHVNVVIFVIVMIEFAIFFTQLLSFLARPYEKNRLWHVVLTGLLIIYNLGENLLVLPDKNIPLSVIAQNIIYETPGYFVTMYIPFYCYKTLDLDRLRFHGRYGFLFLLIPTIFFFFIWYPLNGNLEQTMQYAYIIPGCYAFVALYATRRAIILKYREEKNKTAYRERMWIYMAVVVWAISPLIEMFSQQPKWISGALFNNFNFLVLYVLLTRQTVKRFLAEYNQLQESNKTLTEKVKERTMQLEKANEQRTNTFVNLVHETKTPLTLINNYLEEYINKYGHRKELMIVKNSVDKLNKDISNLFDLERYNKGFIIYNHDQVANFSQILSDNLILFKIYCRKKNVELQGAIEEDVLIKADPGAINGIVINLIENAVKYTSANGEINIALETDDSKIRFTVKDNGIGIKEELHDKIFEPYYQINSQKGGFQGMGLGLPIVKKTVNDLKGWITIGSNPEKKQGTKITISLNRHITVENEATASDYLVNNYAALDMEMAIVPDSDYNDKKQTVLIIEDNIAMVNYLSKKLSEKYNVAAALNGNEALAKIKSYAALPDLIVSDVMMDKMDGFKFAKIMSEAPDCRHIPFIFLSAKAASRDRFQGLKLGAVDFIQKPFNTEELILKIGAVLENAAKQKRMLFDNALRNMKRGNIPEVIQAAPVAQVTPNRFEQNCSTYQLTIREIAISKLIREGFSYKQIAETLFIAEKTVQKHVQNIFEKVEISNKVQLINKLEA</sequence>
<evidence type="ECO:0000256" key="6">
    <source>
        <dbReference type="SAM" id="Coils"/>
    </source>
</evidence>
<feature type="transmembrane region" description="Helical" evidence="7">
    <location>
        <begin position="40"/>
        <end position="55"/>
    </location>
</feature>
<dbReference type="CDD" id="cd00075">
    <property type="entry name" value="HATPase"/>
    <property type="match status" value="1"/>
</dbReference>
<dbReference type="GO" id="GO:0006355">
    <property type="term" value="P:regulation of DNA-templated transcription"/>
    <property type="evidence" value="ECO:0007669"/>
    <property type="project" value="InterPro"/>
</dbReference>
<keyword evidence="7" id="KW-0472">Membrane</keyword>
<dbReference type="InterPro" id="IPR003661">
    <property type="entry name" value="HisK_dim/P_dom"/>
</dbReference>
<dbReference type="SUPFAM" id="SSF52172">
    <property type="entry name" value="CheY-like"/>
    <property type="match status" value="1"/>
</dbReference>
<dbReference type="AlphaFoldDB" id="A0A2P8HC33"/>
<evidence type="ECO:0000256" key="1">
    <source>
        <dbReference type="ARBA" id="ARBA00000085"/>
    </source>
</evidence>
<dbReference type="InterPro" id="IPR011006">
    <property type="entry name" value="CheY-like_superfamily"/>
</dbReference>
<dbReference type="Gene3D" id="3.30.565.10">
    <property type="entry name" value="Histidine kinase-like ATPase, C-terminal domain"/>
    <property type="match status" value="1"/>
</dbReference>
<dbReference type="CDD" id="cd00082">
    <property type="entry name" value="HisKA"/>
    <property type="match status" value="1"/>
</dbReference>
<feature type="coiled-coil region" evidence="6">
    <location>
        <begin position="220"/>
        <end position="254"/>
    </location>
</feature>
<comment type="catalytic activity">
    <reaction evidence="1">
        <text>ATP + protein L-histidine = ADP + protein N-phospho-L-histidine.</text>
        <dbReference type="EC" id="2.7.13.3"/>
    </reaction>
</comment>
<dbReference type="InterPro" id="IPR004358">
    <property type="entry name" value="Sig_transdc_His_kin-like_C"/>
</dbReference>
<keyword evidence="4" id="KW-0238">DNA-binding</keyword>
<feature type="transmembrane region" description="Helical" evidence="7">
    <location>
        <begin position="105"/>
        <end position="124"/>
    </location>
</feature>
<keyword evidence="6" id="KW-0175">Coiled coil</keyword>
<dbReference type="InterPro" id="IPR005467">
    <property type="entry name" value="His_kinase_dom"/>
</dbReference>
<dbReference type="InterPro" id="IPR036097">
    <property type="entry name" value="HisK_dim/P_sf"/>
</dbReference>
<evidence type="ECO:0000256" key="5">
    <source>
        <dbReference type="PROSITE-ProRule" id="PRU00169"/>
    </source>
</evidence>
<dbReference type="GO" id="GO:0000155">
    <property type="term" value="F:phosphorelay sensor kinase activity"/>
    <property type="evidence" value="ECO:0007669"/>
    <property type="project" value="InterPro"/>
</dbReference>
<reference evidence="11 12" key="1">
    <citation type="submission" date="2018-03" db="EMBL/GenBank/DDBJ databases">
        <title>Genomic Encyclopedia of Archaeal and Bacterial Type Strains, Phase II (KMG-II): from individual species to whole genera.</title>
        <authorList>
            <person name="Goeker M."/>
        </authorList>
    </citation>
    <scope>NUCLEOTIDE SEQUENCE [LARGE SCALE GENOMIC DNA]</scope>
    <source>
        <strain evidence="11 12">DSM 24859</strain>
    </source>
</reference>
<dbReference type="SMART" id="SM00387">
    <property type="entry name" value="HATPase_c"/>
    <property type="match status" value="1"/>
</dbReference>
<dbReference type="InterPro" id="IPR036388">
    <property type="entry name" value="WH-like_DNA-bd_sf"/>
</dbReference>
<feature type="domain" description="Histidine kinase" evidence="9">
    <location>
        <begin position="261"/>
        <end position="475"/>
    </location>
</feature>
<feature type="transmembrane region" description="Helical" evidence="7">
    <location>
        <begin position="6"/>
        <end position="28"/>
    </location>
</feature>
<dbReference type="EMBL" id="PYAW01000007">
    <property type="protein sequence ID" value="PSL43796.1"/>
    <property type="molecule type" value="Genomic_DNA"/>
</dbReference>
<dbReference type="CDD" id="cd06170">
    <property type="entry name" value="LuxR_C_like"/>
    <property type="match status" value="1"/>
</dbReference>
<organism evidence="11 12">
    <name type="scientific">Chitinophaga niastensis</name>
    <dbReference type="NCBI Taxonomy" id="536980"/>
    <lineage>
        <taxon>Bacteria</taxon>
        <taxon>Pseudomonadati</taxon>
        <taxon>Bacteroidota</taxon>
        <taxon>Chitinophagia</taxon>
        <taxon>Chitinophagales</taxon>
        <taxon>Chitinophagaceae</taxon>
        <taxon>Chitinophaga</taxon>
    </lineage>
</organism>
<dbReference type="RefSeq" id="WP_106530773.1">
    <property type="nucleotide sequence ID" value="NZ_PYAW01000007.1"/>
</dbReference>
<keyword evidence="11" id="KW-0808">Transferase</keyword>
<dbReference type="PROSITE" id="PS50043">
    <property type="entry name" value="HTH_LUXR_2"/>
    <property type="match status" value="1"/>
</dbReference>
<proteinExistence type="predicted"/>
<dbReference type="PRINTS" id="PR00038">
    <property type="entry name" value="HTHLUXR"/>
</dbReference>
<keyword evidence="11" id="KW-0418">Kinase</keyword>
<feature type="modified residue" description="4-aspartylphosphate" evidence="5">
    <location>
        <position position="562"/>
    </location>
</feature>
<evidence type="ECO:0000259" key="8">
    <source>
        <dbReference type="PROSITE" id="PS50043"/>
    </source>
</evidence>
<keyword evidence="12" id="KW-1185">Reference proteome</keyword>
<evidence type="ECO:0000256" key="2">
    <source>
        <dbReference type="ARBA" id="ARBA00012438"/>
    </source>
</evidence>
<dbReference type="InterPro" id="IPR016032">
    <property type="entry name" value="Sig_transdc_resp-reg_C-effctor"/>
</dbReference>
<dbReference type="PROSITE" id="PS50109">
    <property type="entry name" value="HIS_KIN"/>
    <property type="match status" value="1"/>
</dbReference>
<dbReference type="Gene3D" id="1.10.10.10">
    <property type="entry name" value="Winged helix-like DNA-binding domain superfamily/Winged helix DNA-binding domain"/>
    <property type="match status" value="1"/>
</dbReference>
<evidence type="ECO:0000256" key="3">
    <source>
        <dbReference type="ARBA" id="ARBA00022553"/>
    </source>
</evidence>
<feature type="transmembrane region" description="Helical" evidence="7">
    <location>
        <begin position="136"/>
        <end position="152"/>
    </location>
</feature>
<dbReference type="Proteomes" id="UP000240971">
    <property type="component" value="Unassembled WGS sequence"/>
</dbReference>
<accession>A0A2P8HC33</accession>
<dbReference type="PROSITE" id="PS00622">
    <property type="entry name" value="HTH_LUXR_1"/>
    <property type="match status" value="1"/>
</dbReference>
<dbReference type="Pfam" id="PF00196">
    <property type="entry name" value="GerE"/>
    <property type="match status" value="1"/>
</dbReference>
<feature type="transmembrane region" description="Helical" evidence="7">
    <location>
        <begin position="173"/>
        <end position="191"/>
    </location>
</feature>
<dbReference type="PANTHER" id="PTHR43547">
    <property type="entry name" value="TWO-COMPONENT HISTIDINE KINASE"/>
    <property type="match status" value="1"/>
</dbReference>
<evidence type="ECO:0000313" key="11">
    <source>
        <dbReference type="EMBL" id="PSL43796.1"/>
    </source>
</evidence>
<dbReference type="PANTHER" id="PTHR43547:SF2">
    <property type="entry name" value="HYBRID SIGNAL TRANSDUCTION HISTIDINE KINASE C"/>
    <property type="match status" value="1"/>
</dbReference>
<comment type="caution">
    <text evidence="11">The sequence shown here is derived from an EMBL/GenBank/DDBJ whole genome shotgun (WGS) entry which is preliminary data.</text>
</comment>
<evidence type="ECO:0000256" key="7">
    <source>
        <dbReference type="SAM" id="Phobius"/>
    </source>
</evidence>
<gene>
    <name evidence="11" type="ORF">CLV51_107107</name>
</gene>
<evidence type="ECO:0000259" key="10">
    <source>
        <dbReference type="PROSITE" id="PS50110"/>
    </source>
</evidence>
<dbReference type="PRINTS" id="PR00344">
    <property type="entry name" value="BCTRLSENSOR"/>
</dbReference>
<protein>
    <recommendedName>
        <fullName evidence="2">histidine kinase</fullName>
        <ecNumber evidence="2">2.7.13.3</ecNumber>
    </recommendedName>
</protein>
<evidence type="ECO:0000256" key="4">
    <source>
        <dbReference type="ARBA" id="ARBA00023125"/>
    </source>
</evidence>
<dbReference type="SMART" id="SM00448">
    <property type="entry name" value="REC"/>
    <property type="match status" value="1"/>
</dbReference>
<dbReference type="InterPro" id="IPR000792">
    <property type="entry name" value="Tscrpt_reg_LuxR_C"/>
</dbReference>
<dbReference type="SUPFAM" id="SSF46894">
    <property type="entry name" value="C-terminal effector domain of the bipartite response regulators"/>
    <property type="match status" value="1"/>
</dbReference>
<keyword evidence="3 5" id="KW-0597">Phosphoprotein</keyword>
<dbReference type="PROSITE" id="PS50110">
    <property type="entry name" value="RESPONSE_REGULATORY"/>
    <property type="match status" value="1"/>
</dbReference>
<evidence type="ECO:0000259" key="9">
    <source>
        <dbReference type="PROSITE" id="PS50109"/>
    </source>
</evidence>
<feature type="domain" description="Response regulatory" evidence="10">
    <location>
        <begin position="512"/>
        <end position="629"/>
    </location>
</feature>
<keyword evidence="7" id="KW-1133">Transmembrane helix</keyword>
<feature type="transmembrane region" description="Helical" evidence="7">
    <location>
        <begin position="75"/>
        <end position="93"/>
    </location>
</feature>
<dbReference type="Gene3D" id="1.10.287.130">
    <property type="match status" value="1"/>
</dbReference>
<dbReference type="SMART" id="SM00421">
    <property type="entry name" value="HTH_LUXR"/>
    <property type="match status" value="1"/>
</dbReference>
<dbReference type="Pfam" id="PF02518">
    <property type="entry name" value="HATPase_c"/>
    <property type="match status" value="1"/>
</dbReference>
<dbReference type="EC" id="2.7.13.3" evidence="2"/>
<dbReference type="InterPro" id="IPR001789">
    <property type="entry name" value="Sig_transdc_resp-reg_receiver"/>
</dbReference>
<feature type="domain" description="HTH luxR-type" evidence="8">
    <location>
        <begin position="671"/>
        <end position="734"/>
    </location>
</feature>
<dbReference type="Pfam" id="PF00072">
    <property type="entry name" value="Response_reg"/>
    <property type="match status" value="1"/>
</dbReference>
<dbReference type="GO" id="GO:0003677">
    <property type="term" value="F:DNA binding"/>
    <property type="evidence" value="ECO:0007669"/>
    <property type="project" value="UniProtKB-KW"/>
</dbReference>
<dbReference type="InterPro" id="IPR036890">
    <property type="entry name" value="HATPase_C_sf"/>
</dbReference>
<dbReference type="SUPFAM" id="SSF55874">
    <property type="entry name" value="ATPase domain of HSP90 chaperone/DNA topoisomerase II/histidine kinase"/>
    <property type="match status" value="1"/>
</dbReference>
<dbReference type="OrthoDB" id="9797097at2"/>
<name>A0A2P8HC33_CHINA</name>
<dbReference type="SUPFAM" id="SSF47384">
    <property type="entry name" value="Homodimeric domain of signal transducing histidine kinase"/>
    <property type="match status" value="1"/>
</dbReference>
<dbReference type="Gene3D" id="3.40.50.2300">
    <property type="match status" value="1"/>
</dbReference>
<keyword evidence="7" id="KW-0812">Transmembrane</keyword>